<dbReference type="PROSITE" id="PS00793">
    <property type="entry name" value="DHPS_2"/>
    <property type="match status" value="1"/>
</dbReference>
<comment type="cofactor">
    <cofactor evidence="2 12">
        <name>Mg(2+)</name>
        <dbReference type="ChEBI" id="CHEBI:18420"/>
    </cofactor>
</comment>
<keyword evidence="8 12" id="KW-0479">Metal-binding</keyword>
<comment type="caution">
    <text evidence="14">The sequence shown here is derived from an EMBL/GenBank/DDBJ whole genome shotgun (WGS) entry which is preliminary data.</text>
</comment>
<dbReference type="PANTHER" id="PTHR20941">
    <property type="entry name" value="FOLATE SYNTHESIS PROTEINS"/>
    <property type="match status" value="1"/>
</dbReference>
<dbReference type="EMBL" id="JABMKX010000027">
    <property type="protein sequence ID" value="NQX49588.1"/>
    <property type="molecule type" value="Genomic_DNA"/>
</dbReference>
<keyword evidence="10 12" id="KW-0289">Folate biosynthesis</keyword>
<evidence type="ECO:0000256" key="5">
    <source>
        <dbReference type="ARBA" id="ARBA00012458"/>
    </source>
</evidence>
<proteinExistence type="inferred from homology"/>
<protein>
    <recommendedName>
        <fullName evidence="6 12">Dihydropteroate synthase</fullName>
        <shortName evidence="12">DHPS</shortName>
        <ecNumber evidence="5 12">2.5.1.15</ecNumber>
    </recommendedName>
    <alternativeName>
        <fullName evidence="11 12">Dihydropteroate pyrophosphorylase</fullName>
    </alternativeName>
</protein>
<evidence type="ECO:0000256" key="6">
    <source>
        <dbReference type="ARBA" id="ARBA00016919"/>
    </source>
</evidence>
<dbReference type="Pfam" id="PF00809">
    <property type="entry name" value="Pterin_bind"/>
    <property type="match status" value="1"/>
</dbReference>
<dbReference type="InterPro" id="IPR011005">
    <property type="entry name" value="Dihydropteroate_synth-like_sf"/>
</dbReference>
<dbReference type="InterPro" id="IPR000489">
    <property type="entry name" value="Pterin-binding_dom"/>
</dbReference>
<evidence type="ECO:0000256" key="11">
    <source>
        <dbReference type="ARBA" id="ARBA00030193"/>
    </source>
</evidence>
<comment type="function">
    <text evidence="12">Catalyzes the condensation of para-aminobenzoate (pABA) with 6-hydroxymethyl-7,8-dihydropterin diphosphate (DHPt-PP) to form 7,8-dihydropteroate (H2Pte), the immediate precursor of folate derivatives.</text>
</comment>
<evidence type="ECO:0000313" key="15">
    <source>
        <dbReference type="Proteomes" id="UP000711047"/>
    </source>
</evidence>
<dbReference type="Proteomes" id="UP000711047">
    <property type="component" value="Unassembled WGS sequence"/>
</dbReference>
<dbReference type="PANTHER" id="PTHR20941:SF1">
    <property type="entry name" value="FOLIC ACID SYNTHESIS PROTEIN FOL1"/>
    <property type="match status" value="1"/>
</dbReference>
<evidence type="ECO:0000256" key="7">
    <source>
        <dbReference type="ARBA" id="ARBA00022679"/>
    </source>
</evidence>
<evidence type="ECO:0000256" key="12">
    <source>
        <dbReference type="RuleBase" id="RU361205"/>
    </source>
</evidence>
<comment type="pathway">
    <text evidence="3 12">Cofactor biosynthesis; tetrahydrofolate biosynthesis; 7,8-dihydrofolate from 2-amino-4-hydroxy-6-hydroxymethyl-7,8-dihydropteridine diphosphate and 4-aminobenzoate: step 1/2.</text>
</comment>
<dbReference type="Gene3D" id="3.20.20.20">
    <property type="entry name" value="Dihydropteroate synthase-like"/>
    <property type="match status" value="1"/>
</dbReference>
<comment type="similarity">
    <text evidence="4 12">Belongs to the DHPS family.</text>
</comment>
<evidence type="ECO:0000256" key="8">
    <source>
        <dbReference type="ARBA" id="ARBA00022723"/>
    </source>
</evidence>
<evidence type="ECO:0000256" key="9">
    <source>
        <dbReference type="ARBA" id="ARBA00022842"/>
    </source>
</evidence>
<dbReference type="InterPro" id="IPR006390">
    <property type="entry name" value="DHP_synth_dom"/>
</dbReference>
<dbReference type="PROSITE" id="PS50972">
    <property type="entry name" value="PTERIN_BINDING"/>
    <property type="match status" value="1"/>
</dbReference>
<name>A0ABX2DXZ8_9BACL</name>
<feature type="domain" description="Pterin-binding" evidence="13">
    <location>
        <begin position="23"/>
        <end position="270"/>
    </location>
</feature>
<evidence type="ECO:0000313" key="14">
    <source>
        <dbReference type="EMBL" id="NQX49588.1"/>
    </source>
</evidence>
<dbReference type="CDD" id="cd00739">
    <property type="entry name" value="DHPS"/>
    <property type="match status" value="1"/>
</dbReference>
<accession>A0ABX2DXZ8</accession>
<evidence type="ECO:0000256" key="2">
    <source>
        <dbReference type="ARBA" id="ARBA00001946"/>
    </source>
</evidence>
<organism evidence="14 15">
    <name type="scientific">Paenibacillus tritici</name>
    <dbReference type="NCBI Taxonomy" id="1873425"/>
    <lineage>
        <taxon>Bacteria</taxon>
        <taxon>Bacillati</taxon>
        <taxon>Bacillota</taxon>
        <taxon>Bacilli</taxon>
        <taxon>Bacillales</taxon>
        <taxon>Paenibacillaceae</taxon>
        <taxon>Paenibacillus</taxon>
    </lineage>
</organism>
<evidence type="ECO:0000256" key="4">
    <source>
        <dbReference type="ARBA" id="ARBA00009503"/>
    </source>
</evidence>
<dbReference type="EC" id="2.5.1.15" evidence="5 12"/>
<evidence type="ECO:0000256" key="1">
    <source>
        <dbReference type="ARBA" id="ARBA00000012"/>
    </source>
</evidence>
<keyword evidence="15" id="KW-1185">Reference proteome</keyword>
<dbReference type="RefSeq" id="WP_173140751.1">
    <property type="nucleotide sequence ID" value="NZ_JABMKX010000027.1"/>
</dbReference>
<dbReference type="NCBIfam" id="TIGR01496">
    <property type="entry name" value="DHPS"/>
    <property type="match status" value="1"/>
</dbReference>
<dbReference type="GO" id="GO:0004156">
    <property type="term" value="F:dihydropteroate synthase activity"/>
    <property type="evidence" value="ECO:0007669"/>
    <property type="project" value="UniProtKB-EC"/>
</dbReference>
<dbReference type="PROSITE" id="PS00792">
    <property type="entry name" value="DHPS_1"/>
    <property type="match status" value="1"/>
</dbReference>
<keyword evidence="7 12" id="KW-0808">Transferase</keyword>
<sequence length="285" mass="30463">MKPVIYQRSYRCGSSELVLGRRTLIMGILNVTPDSFSDGGLWTDPGRAVEHALQMAAEGADIIDIGGESTRPGHQPVGAEEELARVLPVIESIHRAAPHLPLSIDTYKAEVARQAVKAGAHIINDVWGAKADPQMAAVAAQADCPIILMHNRHNRDYKDLIGDITEDLTGSINLALAAGVSPGNIILDPGIGFAKDHTENLQVMTGLTALTELGYPLLLATSRKKFIRTTLGLPAEDVIEGTAATVAFGIAQGCQMVRVHDISSIKRTVEMCDAMLYAGSPVVRE</sequence>
<keyword evidence="9 12" id="KW-0460">Magnesium</keyword>
<comment type="catalytic activity">
    <reaction evidence="1">
        <text>(7,8-dihydropterin-6-yl)methyl diphosphate + 4-aminobenzoate = 7,8-dihydropteroate + diphosphate</text>
        <dbReference type="Rhea" id="RHEA:19949"/>
        <dbReference type="ChEBI" id="CHEBI:17836"/>
        <dbReference type="ChEBI" id="CHEBI:17839"/>
        <dbReference type="ChEBI" id="CHEBI:33019"/>
        <dbReference type="ChEBI" id="CHEBI:72950"/>
        <dbReference type="EC" id="2.5.1.15"/>
    </reaction>
</comment>
<dbReference type="InterPro" id="IPR045031">
    <property type="entry name" value="DHP_synth-like"/>
</dbReference>
<evidence type="ECO:0000259" key="13">
    <source>
        <dbReference type="PROSITE" id="PS50972"/>
    </source>
</evidence>
<gene>
    <name evidence="14" type="primary">folP</name>
    <name evidence="14" type="ORF">HQN87_30250</name>
</gene>
<reference evidence="14 15" key="1">
    <citation type="submission" date="2020-05" db="EMBL/GenBank/DDBJ databases">
        <title>Paenibacillus glebae, sp. nov., Paenibacillus humi sp. nov., Paenibacillus pedi sp. nov., Paenibacillus terrestris sp. nov. and Paenibacillus terricola sp. nov., isolated from a forest top soil sample.</title>
        <authorList>
            <person name="Qi S."/>
            <person name="Carlier A."/>
            <person name="Cnockaert M."/>
            <person name="Vandamme P."/>
        </authorList>
    </citation>
    <scope>NUCLEOTIDE SEQUENCE [LARGE SCALE GENOMIC DNA]</scope>
    <source>
        <strain evidence="14 15">LMG 29502</strain>
    </source>
</reference>
<dbReference type="SUPFAM" id="SSF51717">
    <property type="entry name" value="Dihydropteroate synthetase-like"/>
    <property type="match status" value="1"/>
</dbReference>
<evidence type="ECO:0000256" key="3">
    <source>
        <dbReference type="ARBA" id="ARBA00004763"/>
    </source>
</evidence>
<evidence type="ECO:0000256" key="10">
    <source>
        <dbReference type="ARBA" id="ARBA00022909"/>
    </source>
</evidence>